<keyword evidence="2" id="KW-1185">Reference proteome</keyword>
<dbReference type="AlphaFoldDB" id="E1ZYW6"/>
<evidence type="ECO:0000313" key="2">
    <source>
        <dbReference type="Proteomes" id="UP000000311"/>
    </source>
</evidence>
<name>E1ZYW6_CAMFO</name>
<evidence type="ECO:0000313" key="1">
    <source>
        <dbReference type="EMBL" id="EFN73656.1"/>
    </source>
</evidence>
<protein>
    <submittedName>
        <fullName evidence="1">Uncharacterized protein</fullName>
    </submittedName>
</protein>
<reference evidence="1 2" key="1">
    <citation type="journal article" date="2010" name="Science">
        <title>Genomic comparison of the ants Camponotus floridanus and Harpegnathos saltator.</title>
        <authorList>
            <person name="Bonasio R."/>
            <person name="Zhang G."/>
            <person name="Ye C."/>
            <person name="Mutti N.S."/>
            <person name="Fang X."/>
            <person name="Qin N."/>
            <person name="Donahue G."/>
            <person name="Yang P."/>
            <person name="Li Q."/>
            <person name="Li C."/>
            <person name="Zhang P."/>
            <person name="Huang Z."/>
            <person name="Berger S.L."/>
            <person name="Reinberg D."/>
            <person name="Wang J."/>
            <person name="Liebig J."/>
        </authorList>
    </citation>
    <scope>NUCLEOTIDE SEQUENCE [LARGE SCALE GENOMIC DNA]</scope>
    <source>
        <strain evidence="2">C129</strain>
    </source>
</reference>
<accession>E1ZYW6</accession>
<dbReference type="Proteomes" id="UP000000311">
    <property type="component" value="Unassembled WGS sequence"/>
</dbReference>
<proteinExistence type="predicted"/>
<sequence length="143" mass="16382">MKVFYFQMSEVSGLDFRLFYAGRSTEDSDIRDVLFRNDQVESRRLVVKLIAEDAEVLFQMLETDHFGRKNCKNVCHRGMNSARAIAFYGNVVFRLSPCSVAPTYDPAIWLAGERLRGNSKEIGLLLKVVHDDDDDDIDDDMHA</sequence>
<organism evidence="2">
    <name type="scientific">Camponotus floridanus</name>
    <name type="common">Florida carpenter ant</name>
    <dbReference type="NCBI Taxonomy" id="104421"/>
    <lineage>
        <taxon>Eukaryota</taxon>
        <taxon>Metazoa</taxon>
        <taxon>Ecdysozoa</taxon>
        <taxon>Arthropoda</taxon>
        <taxon>Hexapoda</taxon>
        <taxon>Insecta</taxon>
        <taxon>Pterygota</taxon>
        <taxon>Neoptera</taxon>
        <taxon>Endopterygota</taxon>
        <taxon>Hymenoptera</taxon>
        <taxon>Apocrita</taxon>
        <taxon>Aculeata</taxon>
        <taxon>Formicoidea</taxon>
        <taxon>Formicidae</taxon>
        <taxon>Formicinae</taxon>
        <taxon>Camponotus</taxon>
    </lineage>
</organism>
<gene>
    <name evidence="1" type="ORF">EAG_08453</name>
</gene>
<dbReference type="EMBL" id="GL435242">
    <property type="protein sequence ID" value="EFN73656.1"/>
    <property type="molecule type" value="Genomic_DNA"/>
</dbReference>
<dbReference type="InParanoid" id="E1ZYW6"/>